<dbReference type="InterPro" id="IPR011006">
    <property type="entry name" value="CheY-like_superfamily"/>
</dbReference>
<name>A0ABT7NHP4_9SPHI</name>
<dbReference type="PROSITE" id="PS50110">
    <property type="entry name" value="RESPONSE_REGULATORY"/>
    <property type="match status" value="1"/>
</dbReference>
<dbReference type="Proteomes" id="UP001170954">
    <property type="component" value="Unassembled WGS sequence"/>
</dbReference>
<evidence type="ECO:0000256" key="2">
    <source>
        <dbReference type="PROSITE-ProRule" id="PRU00169"/>
    </source>
</evidence>
<keyword evidence="1 2" id="KW-0597">Phosphoprotein</keyword>
<evidence type="ECO:0000259" key="3">
    <source>
        <dbReference type="PROSITE" id="PS50110"/>
    </source>
</evidence>
<feature type="modified residue" description="4-aspartylphosphate" evidence="2">
    <location>
        <position position="54"/>
    </location>
</feature>
<dbReference type="PANTHER" id="PTHR44591:SF23">
    <property type="entry name" value="CHEY SUBFAMILY"/>
    <property type="match status" value="1"/>
</dbReference>
<dbReference type="SMART" id="SM00448">
    <property type="entry name" value="REC"/>
    <property type="match status" value="1"/>
</dbReference>
<dbReference type="RefSeq" id="WP_286650076.1">
    <property type="nucleotide sequence ID" value="NZ_JACAGK010000001.1"/>
</dbReference>
<dbReference type="CDD" id="cd17546">
    <property type="entry name" value="REC_hyHK_CKI1_RcsC-like"/>
    <property type="match status" value="1"/>
</dbReference>
<comment type="caution">
    <text evidence="4">The sequence shown here is derived from an EMBL/GenBank/DDBJ whole genome shotgun (WGS) entry which is preliminary data.</text>
</comment>
<protein>
    <submittedName>
        <fullName evidence="4">Response regulator</fullName>
    </submittedName>
</protein>
<evidence type="ECO:0000313" key="4">
    <source>
        <dbReference type="EMBL" id="MDM1046714.1"/>
    </source>
</evidence>
<sequence length="121" mass="13511">MTQKKILIFDDDPYVLEIFSIVLEDLGYTINQSSTSHDVLEKVATYQPDLILMDNWIPEIGGIAATQLLKTHPKFSKIPVVLVSANSEIETLAKRALADAFLPKPFDLDKLEQLIADLLKG</sequence>
<dbReference type="PANTHER" id="PTHR44591">
    <property type="entry name" value="STRESS RESPONSE REGULATOR PROTEIN 1"/>
    <property type="match status" value="1"/>
</dbReference>
<dbReference type="EMBL" id="JACAGK010000001">
    <property type="protein sequence ID" value="MDM1046714.1"/>
    <property type="molecule type" value="Genomic_DNA"/>
</dbReference>
<dbReference type="Pfam" id="PF00072">
    <property type="entry name" value="Response_reg"/>
    <property type="match status" value="1"/>
</dbReference>
<dbReference type="InterPro" id="IPR001789">
    <property type="entry name" value="Sig_transdc_resp-reg_receiver"/>
</dbReference>
<dbReference type="SUPFAM" id="SSF52172">
    <property type="entry name" value="CheY-like"/>
    <property type="match status" value="1"/>
</dbReference>
<dbReference type="InterPro" id="IPR050595">
    <property type="entry name" value="Bact_response_regulator"/>
</dbReference>
<keyword evidence="5" id="KW-1185">Reference proteome</keyword>
<accession>A0ABT7NHP4</accession>
<evidence type="ECO:0000256" key="1">
    <source>
        <dbReference type="ARBA" id="ARBA00022553"/>
    </source>
</evidence>
<reference evidence="4" key="2">
    <citation type="journal article" date="2022" name="Sci. Total Environ.">
        <title>Prevalence, transmission, and molecular epidemiology of tet(X)-positive bacteria among humans, animals, and environmental niches in China: An epidemiological, and genomic-based study.</title>
        <authorList>
            <person name="Dong N."/>
            <person name="Zeng Y."/>
            <person name="Cai C."/>
            <person name="Sun C."/>
            <person name="Lu J."/>
            <person name="Liu C."/>
            <person name="Zhou H."/>
            <person name="Sun Q."/>
            <person name="Shu L."/>
            <person name="Wang H."/>
            <person name="Wang Y."/>
            <person name="Wang S."/>
            <person name="Wu C."/>
            <person name="Chan E.W."/>
            <person name="Chen G."/>
            <person name="Shen Z."/>
            <person name="Chen S."/>
            <person name="Zhang R."/>
        </authorList>
    </citation>
    <scope>NUCLEOTIDE SEQUENCE</scope>
    <source>
        <strain evidence="4">R1692</strain>
    </source>
</reference>
<dbReference type="Gene3D" id="3.40.50.2300">
    <property type="match status" value="1"/>
</dbReference>
<evidence type="ECO:0000313" key="5">
    <source>
        <dbReference type="Proteomes" id="UP001170954"/>
    </source>
</evidence>
<feature type="domain" description="Response regulatory" evidence="3">
    <location>
        <begin position="5"/>
        <end position="119"/>
    </location>
</feature>
<reference evidence="4" key="1">
    <citation type="submission" date="2020-06" db="EMBL/GenBank/DDBJ databases">
        <authorList>
            <person name="Dong N."/>
        </authorList>
    </citation>
    <scope>NUCLEOTIDE SEQUENCE</scope>
    <source>
        <strain evidence="4">R1692</strain>
    </source>
</reference>
<organism evidence="4 5">
    <name type="scientific">Sphingobacterium hotanense</name>
    <dbReference type="NCBI Taxonomy" id="649196"/>
    <lineage>
        <taxon>Bacteria</taxon>
        <taxon>Pseudomonadati</taxon>
        <taxon>Bacteroidota</taxon>
        <taxon>Sphingobacteriia</taxon>
        <taxon>Sphingobacteriales</taxon>
        <taxon>Sphingobacteriaceae</taxon>
        <taxon>Sphingobacterium</taxon>
    </lineage>
</organism>
<proteinExistence type="predicted"/>
<gene>
    <name evidence="4" type="ORF">HX018_00415</name>
</gene>